<dbReference type="SUPFAM" id="SSF52218">
    <property type="entry name" value="Flavoproteins"/>
    <property type="match status" value="1"/>
</dbReference>
<evidence type="ECO:0000313" key="3">
    <source>
        <dbReference type="Proteomes" id="UP000326354"/>
    </source>
</evidence>
<dbReference type="Proteomes" id="UP000326354">
    <property type="component" value="Chromosome"/>
</dbReference>
<dbReference type="Pfam" id="PF03358">
    <property type="entry name" value="FMN_red"/>
    <property type="match status" value="1"/>
</dbReference>
<evidence type="ECO:0000313" key="2">
    <source>
        <dbReference type="EMBL" id="BBM83168.1"/>
    </source>
</evidence>
<dbReference type="InterPro" id="IPR029039">
    <property type="entry name" value="Flavoprotein-like_sf"/>
</dbReference>
<sequence>MESNEEKIKVIGISGSMRANSYTSAAVKIALEGAQEFGAEVELVELGRYELVFCNAENEENYPADVEKLRQKVEAAHGIIIGTPEYHGGYSGVLKNALDLMGFRQFEGKMMGLVGVAGGKMGAINALNGLRVVGRTLHSWVIPQQASISESWKQFDENGNLLDEDLRKQVRNVGQQIAKFSYLHHSNQAMEFLRLWESSIENPGAK</sequence>
<protein>
    <submittedName>
        <fullName evidence="2">FMN reductase</fullName>
    </submittedName>
</protein>
<dbReference type="RefSeq" id="WP_151967381.1">
    <property type="nucleotide sequence ID" value="NZ_AP019860.1"/>
</dbReference>
<dbReference type="InterPro" id="IPR005025">
    <property type="entry name" value="FMN_Rdtase-like_dom"/>
</dbReference>
<dbReference type="PANTHER" id="PTHR30543">
    <property type="entry name" value="CHROMATE REDUCTASE"/>
    <property type="match status" value="1"/>
</dbReference>
<dbReference type="Gene3D" id="3.40.50.360">
    <property type="match status" value="1"/>
</dbReference>
<name>A0A5S9F275_UABAM</name>
<keyword evidence="3" id="KW-1185">Reference proteome</keyword>
<dbReference type="KEGG" id="uam:UABAM_01519"/>
<dbReference type="InterPro" id="IPR050712">
    <property type="entry name" value="NAD(P)H-dep_reductase"/>
</dbReference>
<dbReference type="EMBL" id="AP019860">
    <property type="protein sequence ID" value="BBM83168.1"/>
    <property type="molecule type" value="Genomic_DNA"/>
</dbReference>
<organism evidence="2 3">
    <name type="scientific">Uabimicrobium amorphum</name>
    <dbReference type="NCBI Taxonomy" id="2596890"/>
    <lineage>
        <taxon>Bacteria</taxon>
        <taxon>Pseudomonadati</taxon>
        <taxon>Planctomycetota</taxon>
        <taxon>Candidatus Uabimicrobiia</taxon>
        <taxon>Candidatus Uabimicrobiales</taxon>
        <taxon>Candidatus Uabimicrobiaceae</taxon>
        <taxon>Candidatus Uabimicrobium</taxon>
    </lineage>
</organism>
<dbReference type="GO" id="GO:0016491">
    <property type="term" value="F:oxidoreductase activity"/>
    <property type="evidence" value="ECO:0007669"/>
    <property type="project" value="InterPro"/>
</dbReference>
<dbReference type="GO" id="GO:0010181">
    <property type="term" value="F:FMN binding"/>
    <property type="evidence" value="ECO:0007669"/>
    <property type="project" value="TreeGrafter"/>
</dbReference>
<dbReference type="AlphaFoldDB" id="A0A5S9F275"/>
<proteinExistence type="predicted"/>
<accession>A0A5S9F275</accession>
<evidence type="ECO:0000259" key="1">
    <source>
        <dbReference type="Pfam" id="PF03358"/>
    </source>
</evidence>
<feature type="domain" description="NADPH-dependent FMN reductase-like" evidence="1">
    <location>
        <begin position="8"/>
        <end position="152"/>
    </location>
</feature>
<gene>
    <name evidence="2" type="ORF">UABAM_01519</name>
</gene>
<dbReference type="PANTHER" id="PTHR30543:SF21">
    <property type="entry name" value="NAD(P)H-DEPENDENT FMN REDUCTASE LOT6"/>
    <property type="match status" value="1"/>
</dbReference>
<dbReference type="OrthoDB" id="9806724at2"/>
<reference evidence="2 3" key="1">
    <citation type="submission" date="2019-08" db="EMBL/GenBank/DDBJ databases">
        <title>Complete genome sequence of Candidatus Uab amorphum.</title>
        <authorList>
            <person name="Shiratori T."/>
            <person name="Suzuki S."/>
            <person name="Kakizawa Y."/>
            <person name="Ishida K."/>
        </authorList>
    </citation>
    <scope>NUCLEOTIDE SEQUENCE [LARGE SCALE GENOMIC DNA]</scope>
    <source>
        <strain evidence="2 3">SRT547</strain>
    </source>
</reference>
<dbReference type="GO" id="GO:0005829">
    <property type="term" value="C:cytosol"/>
    <property type="evidence" value="ECO:0007669"/>
    <property type="project" value="TreeGrafter"/>
</dbReference>